<organism evidence="3 4">
    <name type="scientific">Adineta steineri</name>
    <dbReference type="NCBI Taxonomy" id="433720"/>
    <lineage>
        <taxon>Eukaryota</taxon>
        <taxon>Metazoa</taxon>
        <taxon>Spiralia</taxon>
        <taxon>Gnathifera</taxon>
        <taxon>Rotifera</taxon>
        <taxon>Eurotatoria</taxon>
        <taxon>Bdelloidea</taxon>
        <taxon>Adinetida</taxon>
        <taxon>Adinetidae</taxon>
        <taxon>Adineta</taxon>
    </lineage>
</organism>
<evidence type="ECO:0000256" key="1">
    <source>
        <dbReference type="SAM" id="Coils"/>
    </source>
</evidence>
<keyword evidence="1" id="KW-0175">Coiled coil</keyword>
<dbReference type="AlphaFoldDB" id="A0A820NIA9"/>
<evidence type="ECO:0000313" key="4">
    <source>
        <dbReference type="Proteomes" id="UP000663844"/>
    </source>
</evidence>
<dbReference type="EMBL" id="CAJOAZ010024842">
    <property type="protein sequence ID" value="CAF4388047.1"/>
    <property type="molecule type" value="Genomic_DNA"/>
</dbReference>
<feature type="coiled-coil region" evidence="1">
    <location>
        <begin position="47"/>
        <end position="109"/>
    </location>
</feature>
<sequence>FESPDSDLSEHSDSSNSLNHFAPRSPTKKSNESADFIARESALSTQISDLLKKIKEKDDIIEKLQQKNNKYHSELSNTTEKMNDLEINILALQQQHDIKENENENLTIQGLELAQRLEDLQFQLEEYQHPESNQDHFKIPNDHRLLSPNEIFTYEKTKEKLTELQSIN</sequence>
<dbReference type="Proteomes" id="UP000663844">
    <property type="component" value="Unassembled WGS sequence"/>
</dbReference>
<proteinExistence type="predicted"/>
<evidence type="ECO:0000256" key="2">
    <source>
        <dbReference type="SAM" id="MobiDB-lite"/>
    </source>
</evidence>
<dbReference type="SUPFAM" id="SSF90257">
    <property type="entry name" value="Myosin rod fragments"/>
    <property type="match status" value="1"/>
</dbReference>
<feature type="non-terminal residue" evidence="3">
    <location>
        <position position="1"/>
    </location>
</feature>
<feature type="non-terminal residue" evidence="3">
    <location>
        <position position="168"/>
    </location>
</feature>
<gene>
    <name evidence="3" type="ORF">OXD698_LOCUS50742</name>
</gene>
<feature type="region of interest" description="Disordered" evidence="2">
    <location>
        <begin position="1"/>
        <end position="33"/>
    </location>
</feature>
<evidence type="ECO:0000313" key="3">
    <source>
        <dbReference type="EMBL" id="CAF4388047.1"/>
    </source>
</evidence>
<comment type="caution">
    <text evidence="3">The sequence shown here is derived from an EMBL/GenBank/DDBJ whole genome shotgun (WGS) entry which is preliminary data.</text>
</comment>
<name>A0A820NIA9_9BILA</name>
<protein>
    <submittedName>
        <fullName evidence="3">Uncharacterized protein</fullName>
    </submittedName>
</protein>
<accession>A0A820NIA9</accession>
<reference evidence="3" key="1">
    <citation type="submission" date="2021-02" db="EMBL/GenBank/DDBJ databases">
        <authorList>
            <person name="Nowell W R."/>
        </authorList>
    </citation>
    <scope>NUCLEOTIDE SEQUENCE</scope>
</reference>